<organism evidence="6 7">
    <name type="scientific">Pseudoclavibacter endophyticus</name>
    <dbReference type="NCBI Taxonomy" id="1778590"/>
    <lineage>
        <taxon>Bacteria</taxon>
        <taxon>Bacillati</taxon>
        <taxon>Actinomycetota</taxon>
        <taxon>Actinomycetes</taxon>
        <taxon>Micrococcales</taxon>
        <taxon>Microbacteriaceae</taxon>
        <taxon>Pseudoclavibacter</taxon>
    </lineage>
</organism>
<evidence type="ECO:0000256" key="1">
    <source>
        <dbReference type="ARBA" id="ARBA00023015"/>
    </source>
</evidence>
<evidence type="ECO:0000313" key="6">
    <source>
        <dbReference type="EMBL" id="KAB1649543.1"/>
    </source>
</evidence>
<dbReference type="GO" id="GO:0003700">
    <property type="term" value="F:DNA-binding transcription factor activity"/>
    <property type="evidence" value="ECO:0007669"/>
    <property type="project" value="TreeGrafter"/>
</dbReference>
<dbReference type="EMBL" id="WBJY01000001">
    <property type="protein sequence ID" value="KAB1649543.1"/>
    <property type="molecule type" value="Genomic_DNA"/>
</dbReference>
<dbReference type="SUPFAM" id="SSF55781">
    <property type="entry name" value="GAF domain-like"/>
    <property type="match status" value="1"/>
</dbReference>
<dbReference type="InterPro" id="IPR036390">
    <property type="entry name" value="WH_DNA-bd_sf"/>
</dbReference>
<evidence type="ECO:0000259" key="5">
    <source>
        <dbReference type="PROSITE" id="PS51078"/>
    </source>
</evidence>
<dbReference type="PROSITE" id="PS51078">
    <property type="entry name" value="ICLR_ED"/>
    <property type="match status" value="1"/>
</dbReference>
<dbReference type="InterPro" id="IPR029016">
    <property type="entry name" value="GAF-like_dom_sf"/>
</dbReference>
<dbReference type="InterPro" id="IPR014757">
    <property type="entry name" value="Tscrpt_reg_IclR_C"/>
</dbReference>
<dbReference type="Gene3D" id="3.30.450.40">
    <property type="match status" value="1"/>
</dbReference>
<keyword evidence="7" id="KW-1185">Reference proteome</keyword>
<evidence type="ECO:0000313" key="7">
    <source>
        <dbReference type="Proteomes" id="UP000431744"/>
    </source>
</evidence>
<evidence type="ECO:0000256" key="2">
    <source>
        <dbReference type="ARBA" id="ARBA00023125"/>
    </source>
</evidence>
<dbReference type="RefSeq" id="WP_158028133.1">
    <property type="nucleotide sequence ID" value="NZ_BMHG01000001.1"/>
</dbReference>
<evidence type="ECO:0000259" key="4">
    <source>
        <dbReference type="PROSITE" id="PS51077"/>
    </source>
</evidence>
<dbReference type="SUPFAM" id="SSF46785">
    <property type="entry name" value="Winged helix' DNA-binding domain"/>
    <property type="match status" value="1"/>
</dbReference>
<feature type="domain" description="IclR-ED" evidence="5">
    <location>
        <begin position="67"/>
        <end position="254"/>
    </location>
</feature>
<dbReference type="PANTHER" id="PTHR30136">
    <property type="entry name" value="HELIX-TURN-HELIX TRANSCRIPTIONAL REGULATOR, ICLR FAMILY"/>
    <property type="match status" value="1"/>
</dbReference>
<dbReference type="Gene3D" id="1.10.10.10">
    <property type="entry name" value="Winged helix-like DNA-binding domain superfamily/Winged helix DNA-binding domain"/>
    <property type="match status" value="1"/>
</dbReference>
<dbReference type="PANTHER" id="PTHR30136:SF24">
    <property type="entry name" value="HTH-TYPE TRANSCRIPTIONAL REPRESSOR ALLR"/>
    <property type="match status" value="1"/>
</dbReference>
<keyword evidence="3" id="KW-0804">Transcription</keyword>
<sequence>MAQGAQVIDRAATILSLVVHAEDPISYSDVVGATDLARSTVSRLLGALEQNSLVARDADGRYRAGALFATYAARFGRIESLVTIAQPVLERIGEVTGETVNLALPSGGKVVQAAQVDSSYVLGATNWVEVDVPPHCSALGKVLLAFKAIPLTDEPLESRTRRTITSHAKLLEALERVRVDGYAVTCGELEEGLEAIAAPVRGAQGDVIGSIGVSGPSTRITNHAELGRLLVREAELLSRIITAQAAARPASLQS</sequence>
<protein>
    <submittedName>
        <fullName evidence="6">IclR family transcriptional regulator</fullName>
    </submittedName>
</protein>
<dbReference type="AlphaFoldDB" id="A0A6H9WK21"/>
<name>A0A6H9WK21_9MICO</name>
<comment type="caution">
    <text evidence="6">The sequence shown here is derived from an EMBL/GenBank/DDBJ whole genome shotgun (WGS) entry which is preliminary data.</text>
</comment>
<dbReference type="Proteomes" id="UP000431744">
    <property type="component" value="Unassembled WGS sequence"/>
</dbReference>
<dbReference type="InterPro" id="IPR005471">
    <property type="entry name" value="Tscrpt_reg_IclR_N"/>
</dbReference>
<keyword evidence="2" id="KW-0238">DNA-binding</keyword>
<dbReference type="InterPro" id="IPR050707">
    <property type="entry name" value="HTH_MetabolicPath_Reg"/>
</dbReference>
<dbReference type="Pfam" id="PF09339">
    <property type="entry name" value="HTH_IclR"/>
    <property type="match status" value="1"/>
</dbReference>
<evidence type="ECO:0000256" key="3">
    <source>
        <dbReference type="ARBA" id="ARBA00023163"/>
    </source>
</evidence>
<dbReference type="InterPro" id="IPR036388">
    <property type="entry name" value="WH-like_DNA-bd_sf"/>
</dbReference>
<dbReference type="GO" id="GO:0003677">
    <property type="term" value="F:DNA binding"/>
    <property type="evidence" value="ECO:0007669"/>
    <property type="project" value="UniProtKB-KW"/>
</dbReference>
<dbReference type="SMART" id="SM00346">
    <property type="entry name" value="HTH_ICLR"/>
    <property type="match status" value="1"/>
</dbReference>
<dbReference type="GO" id="GO:0045892">
    <property type="term" value="P:negative regulation of DNA-templated transcription"/>
    <property type="evidence" value="ECO:0007669"/>
    <property type="project" value="TreeGrafter"/>
</dbReference>
<dbReference type="PROSITE" id="PS51077">
    <property type="entry name" value="HTH_ICLR"/>
    <property type="match status" value="1"/>
</dbReference>
<dbReference type="OrthoDB" id="7274111at2"/>
<reference evidence="6 7" key="1">
    <citation type="submission" date="2019-09" db="EMBL/GenBank/DDBJ databases">
        <title>Phylogeny of genus Pseudoclavibacter and closely related genus.</title>
        <authorList>
            <person name="Li Y."/>
        </authorList>
    </citation>
    <scope>NUCLEOTIDE SEQUENCE [LARGE SCALE GENOMIC DNA]</scope>
    <source>
        <strain evidence="6 7">EGI 60007</strain>
    </source>
</reference>
<feature type="domain" description="HTH iclR-type" evidence="4">
    <location>
        <begin position="5"/>
        <end position="66"/>
    </location>
</feature>
<accession>A0A6H9WK21</accession>
<keyword evidence="1" id="KW-0805">Transcription regulation</keyword>
<proteinExistence type="predicted"/>
<dbReference type="Pfam" id="PF01614">
    <property type="entry name" value="IclR_C"/>
    <property type="match status" value="1"/>
</dbReference>
<gene>
    <name evidence="6" type="ORF">F8O04_04625</name>
</gene>